<sequence length="114" mass="12259">MWIDVRTPAEFNTDHLEGAHHIPFDQIEAGIMSLALSKDSEIYVYCAVGGRAEVAKESLERRGYTRVVNVGSLENARTVAGTLERCAKSSDAPGCNKPGTPQETTPAASVPREG</sequence>
<dbReference type="SMART" id="SM00450">
    <property type="entry name" value="RHOD"/>
    <property type="match status" value="1"/>
</dbReference>
<evidence type="ECO:0000256" key="1">
    <source>
        <dbReference type="SAM" id="MobiDB-lite"/>
    </source>
</evidence>
<dbReference type="PANTHER" id="PTHR45431:SF3">
    <property type="entry name" value="RHODANESE-LIKE DOMAIN-CONTAINING PROTEIN 15, CHLOROPLASTIC"/>
    <property type="match status" value="1"/>
</dbReference>
<dbReference type="PANTHER" id="PTHR45431">
    <property type="entry name" value="RHODANESE-LIKE DOMAIN-CONTAINING PROTEIN 15, CHLOROPLASTIC"/>
    <property type="match status" value="1"/>
</dbReference>
<name>A0A5P9NS38_9GAMM</name>
<evidence type="ECO:0000313" key="4">
    <source>
        <dbReference type="Proteomes" id="UP000326287"/>
    </source>
</evidence>
<feature type="domain" description="Rhodanese" evidence="2">
    <location>
        <begin position="3"/>
        <end position="85"/>
    </location>
</feature>
<proteinExistence type="predicted"/>
<dbReference type="Proteomes" id="UP000326287">
    <property type="component" value="Chromosome"/>
</dbReference>
<gene>
    <name evidence="3" type="ORF">EY643_14815</name>
</gene>
<dbReference type="InterPro" id="IPR036873">
    <property type="entry name" value="Rhodanese-like_dom_sf"/>
</dbReference>
<dbReference type="InterPro" id="IPR001763">
    <property type="entry name" value="Rhodanese-like_dom"/>
</dbReference>
<evidence type="ECO:0000313" key="3">
    <source>
        <dbReference type="EMBL" id="QFU77928.1"/>
    </source>
</evidence>
<dbReference type="OrthoDB" id="9814704at2"/>
<protein>
    <submittedName>
        <fullName evidence="3">Rhodanese-like domain-containing protein</fullName>
    </submittedName>
</protein>
<dbReference type="EMBL" id="CP036422">
    <property type="protein sequence ID" value="QFU77928.1"/>
    <property type="molecule type" value="Genomic_DNA"/>
</dbReference>
<evidence type="ECO:0000259" key="2">
    <source>
        <dbReference type="PROSITE" id="PS50206"/>
    </source>
</evidence>
<dbReference type="InterPro" id="IPR052367">
    <property type="entry name" value="Thiosulfate_ST/Rhodanese-like"/>
</dbReference>
<accession>A0A5P9NS38</accession>
<dbReference type="SUPFAM" id="SSF52821">
    <property type="entry name" value="Rhodanese/Cell cycle control phosphatase"/>
    <property type="match status" value="1"/>
</dbReference>
<dbReference type="Pfam" id="PF00581">
    <property type="entry name" value="Rhodanese"/>
    <property type="match status" value="1"/>
</dbReference>
<dbReference type="AlphaFoldDB" id="A0A5P9NS38"/>
<reference evidence="3 4" key="1">
    <citation type="submission" date="2019-02" db="EMBL/GenBank/DDBJ databases">
        <authorList>
            <person name="Li S.-H."/>
        </authorList>
    </citation>
    <scope>NUCLEOTIDE SEQUENCE [LARGE SCALE GENOMIC DNA]</scope>
    <source>
        <strain evidence="3 4">IMCC14385</strain>
    </source>
</reference>
<dbReference type="Gene3D" id="3.40.250.10">
    <property type="entry name" value="Rhodanese-like domain"/>
    <property type="match status" value="1"/>
</dbReference>
<keyword evidence="4" id="KW-1185">Reference proteome</keyword>
<dbReference type="KEGG" id="halc:EY643_14815"/>
<organism evidence="3 4">
    <name type="scientific">Halioglobus maricola</name>
    <dbReference type="NCBI Taxonomy" id="2601894"/>
    <lineage>
        <taxon>Bacteria</taxon>
        <taxon>Pseudomonadati</taxon>
        <taxon>Pseudomonadota</taxon>
        <taxon>Gammaproteobacteria</taxon>
        <taxon>Cellvibrionales</taxon>
        <taxon>Halieaceae</taxon>
        <taxon>Halioglobus</taxon>
    </lineage>
</organism>
<dbReference type="CDD" id="cd00158">
    <property type="entry name" value="RHOD"/>
    <property type="match status" value="1"/>
</dbReference>
<feature type="region of interest" description="Disordered" evidence="1">
    <location>
        <begin position="88"/>
        <end position="114"/>
    </location>
</feature>
<dbReference type="PROSITE" id="PS50206">
    <property type="entry name" value="RHODANESE_3"/>
    <property type="match status" value="1"/>
</dbReference>